<comment type="cofactor">
    <cofactor evidence="1">
        <name>FAD</name>
        <dbReference type="ChEBI" id="CHEBI:57692"/>
    </cofactor>
</comment>
<dbReference type="SUPFAM" id="SSF56645">
    <property type="entry name" value="Acyl-CoA dehydrogenase NM domain-like"/>
    <property type="match status" value="1"/>
</dbReference>
<evidence type="ECO:0000313" key="10">
    <source>
        <dbReference type="EMBL" id="UPT21452.1"/>
    </source>
</evidence>
<evidence type="ECO:0000256" key="4">
    <source>
        <dbReference type="ARBA" id="ARBA00022827"/>
    </source>
</evidence>
<dbReference type="Gene3D" id="1.20.140.10">
    <property type="entry name" value="Butyryl-CoA Dehydrogenase, subunit A, domain 3"/>
    <property type="match status" value="2"/>
</dbReference>
<organism evidence="10 11">
    <name type="scientific">Thermobifida alba</name>
    <name type="common">Thermomonospora alba</name>
    <dbReference type="NCBI Taxonomy" id="53522"/>
    <lineage>
        <taxon>Bacteria</taxon>
        <taxon>Bacillati</taxon>
        <taxon>Actinomycetota</taxon>
        <taxon>Actinomycetes</taxon>
        <taxon>Streptosporangiales</taxon>
        <taxon>Nocardiopsidaceae</taxon>
        <taxon>Thermobifida</taxon>
    </lineage>
</organism>
<evidence type="ECO:0000259" key="6">
    <source>
        <dbReference type="Pfam" id="PF01756"/>
    </source>
</evidence>
<dbReference type="Pfam" id="PF02770">
    <property type="entry name" value="Acyl-CoA_dh_M"/>
    <property type="match status" value="1"/>
</dbReference>
<dbReference type="PANTHER" id="PTHR10909">
    <property type="entry name" value="ELECTRON TRANSPORT OXIDOREDUCTASE"/>
    <property type="match status" value="1"/>
</dbReference>
<keyword evidence="11" id="KW-1185">Reference proteome</keyword>
<dbReference type="Gene3D" id="1.10.540.10">
    <property type="entry name" value="Acyl-CoA dehydrogenase/oxidase, N-terminal domain"/>
    <property type="match status" value="1"/>
</dbReference>
<sequence>MPQRDDAAAVDTAALRDLLDGRWAAVRRRAREVLRGPEFAPRHGLGMEEHRARVTGQLHTLAGTDLARYGFSPEYGGAGDVGASVVAFEMLVCDLSLMVKLGVQWGLFGGAIQALGTERHHAAYLPGVMSLEIPGCFAMTETGHGSDVQGLRTTATFDPDTDEFVVHTPDEAARKDYIGNAARDGRLAVVFAQLVTGGQRHGVHALLVPVRDADGAPMPGVRIEDCGPKAGLNGVDNGRLWFDRVRVPRTALLNRYGDVAADGTYSSPIANPNRRFFTMLGTLVRGRISVAGGAGSATKAALAIAVRYGEVRRQFSRPDRDEEVVLLDYLAHQRRLLPALARTYALHFAQEELVSRLHDGLSGEPLDDRGQRELEAHAAGLKAVATWHASETIQTCREACGGAGYLEENRLPQLRADTDVFTTFEGDNTVLLQLVGKSLLTNYRQEFGSLDTLGMAKFVAGQFLGTVVERTAARSLLDRLVQAAPGRDGEAGLLDREWQRALLEDRENHVLEGLARRLRAASAAGADPFAVFNDVQDHVLLAARAHVDRLVFEAFAAAVDRAGDAGTRTVLGMLCDLSTLSLVERERAWFLEHERLTPARAKAVTAAVNSLCRRLRPHARALVDAFGLNDEWLAAPIALGAEEARQAEQARAGEPVGASSG</sequence>
<dbReference type="InterPro" id="IPR006091">
    <property type="entry name" value="Acyl-CoA_Oxase/DH_mid-dom"/>
</dbReference>
<dbReference type="InterPro" id="IPR055060">
    <property type="entry name" value="ACOX_C_alpha1"/>
</dbReference>
<evidence type="ECO:0000256" key="1">
    <source>
        <dbReference type="ARBA" id="ARBA00001974"/>
    </source>
</evidence>
<feature type="domain" description="Acyl-CoA oxidase/dehydrogenase middle" evidence="7">
    <location>
        <begin position="136"/>
        <end position="245"/>
    </location>
</feature>
<dbReference type="SUPFAM" id="SSF47203">
    <property type="entry name" value="Acyl-CoA dehydrogenase C-terminal domain-like"/>
    <property type="match status" value="2"/>
</dbReference>
<gene>
    <name evidence="10" type="ORF">FOF52_11250</name>
</gene>
<dbReference type="InterPro" id="IPR009100">
    <property type="entry name" value="AcylCoA_DH/oxidase_NM_dom_sf"/>
</dbReference>
<keyword evidence="3" id="KW-0285">Flavoprotein</keyword>
<dbReference type="InterPro" id="IPR036250">
    <property type="entry name" value="AcylCo_DH-like_C"/>
</dbReference>
<dbReference type="InterPro" id="IPR002655">
    <property type="entry name" value="Acyl-CoA_oxidase_C"/>
</dbReference>
<evidence type="ECO:0000256" key="3">
    <source>
        <dbReference type="ARBA" id="ARBA00022630"/>
    </source>
</evidence>
<dbReference type="PIRSF" id="PIRSF000168">
    <property type="entry name" value="Acyl-CoA_oxidase"/>
    <property type="match status" value="1"/>
</dbReference>
<dbReference type="InterPro" id="IPR046373">
    <property type="entry name" value="Acyl-CoA_Oxase/DH_mid-dom_sf"/>
</dbReference>
<feature type="domain" description="Acyl-CoA oxidase C-alpha1" evidence="9">
    <location>
        <begin position="281"/>
        <end position="440"/>
    </location>
</feature>
<evidence type="ECO:0000313" key="11">
    <source>
        <dbReference type="Proteomes" id="UP000832041"/>
    </source>
</evidence>
<evidence type="ECO:0000259" key="7">
    <source>
        <dbReference type="Pfam" id="PF02770"/>
    </source>
</evidence>
<evidence type="ECO:0000256" key="5">
    <source>
        <dbReference type="ARBA" id="ARBA00023002"/>
    </source>
</evidence>
<dbReference type="InterPro" id="IPR013786">
    <property type="entry name" value="AcylCoA_DH/ox_N"/>
</dbReference>
<dbReference type="Proteomes" id="UP000832041">
    <property type="component" value="Chromosome"/>
</dbReference>
<feature type="domain" description="Acyl-CoA oxidase C-terminal" evidence="6">
    <location>
        <begin position="504"/>
        <end position="638"/>
    </location>
</feature>
<name>A0ABY4L5W2_THEAE</name>
<evidence type="ECO:0000259" key="9">
    <source>
        <dbReference type="Pfam" id="PF22924"/>
    </source>
</evidence>
<dbReference type="Pfam" id="PF22924">
    <property type="entry name" value="ACOX_C_alpha1"/>
    <property type="match status" value="1"/>
</dbReference>
<dbReference type="InterPro" id="IPR037069">
    <property type="entry name" value="AcylCoA_DH/ox_N_sf"/>
</dbReference>
<comment type="similarity">
    <text evidence="2">Belongs to the acyl-CoA oxidase family.</text>
</comment>
<dbReference type="InterPro" id="IPR012258">
    <property type="entry name" value="Acyl-CoA_oxidase"/>
</dbReference>
<dbReference type="Pfam" id="PF01756">
    <property type="entry name" value="ACOX"/>
    <property type="match status" value="1"/>
</dbReference>
<feature type="domain" description="Acyl-CoA dehydrogenase/oxidase N-terminal" evidence="8">
    <location>
        <begin position="48"/>
        <end position="131"/>
    </location>
</feature>
<dbReference type="Gene3D" id="2.40.110.10">
    <property type="entry name" value="Butyryl-CoA Dehydrogenase, subunit A, domain 2"/>
    <property type="match status" value="1"/>
</dbReference>
<accession>A0ABY4L5W2</accession>
<evidence type="ECO:0000256" key="2">
    <source>
        <dbReference type="ARBA" id="ARBA00006288"/>
    </source>
</evidence>
<dbReference type="EMBL" id="CP051627">
    <property type="protein sequence ID" value="UPT21452.1"/>
    <property type="molecule type" value="Genomic_DNA"/>
</dbReference>
<dbReference type="Pfam" id="PF02771">
    <property type="entry name" value="Acyl-CoA_dh_N"/>
    <property type="match status" value="1"/>
</dbReference>
<keyword evidence="4" id="KW-0274">FAD</keyword>
<protein>
    <submittedName>
        <fullName evidence="10">Acyl-CoA oxidase</fullName>
    </submittedName>
</protein>
<reference evidence="10 11" key="1">
    <citation type="submission" date="2020-04" db="EMBL/GenBank/DDBJ databases">
        <title>Thermobifida alba genome sequencing and assembly.</title>
        <authorList>
            <person name="Luzics S."/>
            <person name="Horvath B."/>
            <person name="Nagy I."/>
            <person name="Toth A."/>
            <person name="Nagy I."/>
            <person name="Kukolya J."/>
        </authorList>
    </citation>
    <scope>NUCLEOTIDE SEQUENCE [LARGE SCALE GENOMIC DNA]</scope>
    <source>
        <strain evidence="10 11">DSM 43795</strain>
    </source>
</reference>
<proteinExistence type="inferred from homology"/>
<evidence type="ECO:0000259" key="8">
    <source>
        <dbReference type="Pfam" id="PF02771"/>
    </source>
</evidence>
<dbReference type="PANTHER" id="PTHR10909:SF382">
    <property type="entry name" value="ACYL-COENZYME A OXIDASE"/>
    <property type="match status" value="1"/>
</dbReference>
<keyword evidence="5" id="KW-0560">Oxidoreductase</keyword>
<dbReference type="RefSeq" id="WP_248589929.1">
    <property type="nucleotide sequence ID" value="NZ_BAABEB010000002.1"/>
</dbReference>